<evidence type="ECO:0000313" key="3">
    <source>
        <dbReference type="Proteomes" id="UP001527882"/>
    </source>
</evidence>
<keyword evidence="3" id="KW-1185">Reference proteome</keyword>
<sequence length="49" mass="5338">MEATIKQVVSAGIVSGYPDSSFKPNRTVTRVEFAVMWAPSILAILKSLK</sequence>
<evidence type="ECO:0000259" key="1">
    <source>
        <dbReference type="PROSITE" id="PS51272"/>
    </source>
</evidence>
<reference evidence="2 3" key="1">
    <citation type="submission" date="2022-12" db="EMBL/GenBank/DDBJ databases">
        <title>Draft genome sequence of Paenibacillus sp. dW9.</title>
        <authorList>
            <person name="Choi E.-W."/>
            <person name="Kim D.-U."/>
        </authorList>
    </citation>
    <scope>NUCLEOTIDE SEQUENCE [LARGE SCALE GENOMIC DNA]</scope>
    <source>
        <strain evidence="3">dW9</strain>
    </source>
</reference>
<dbReference type="PROSITE" id="PS51272">
    <property type="entry name" value="SLH"/>
    <property type="match status" value="1"/>
</dbReference>
<accession>A0ABT4QM51</accession>
<gene>
    <name evidence="2" type="ORF">O9H85_37180</name>
</gene>
<evidence type="ECO:0000313" key="2">
    <source>
        <dbReference type="EMBL" id="MCZ8517821.1"/>
    </source>
</evidence>
<feature type="domain" description="SLH" evidence="1">
    <location>
        <begin position="1"/>
        <end position="49"/>
    </location>
</feature>
<name>A0ABT4QM51_9BACL</name>
<dbReference type="RefSeq" id="WP_269886348.1">
    <property type="nucleotide sequence ID" value="NZ_JAQAGZ010000059.1"/>
</dbReference>
<dbReference type="Proteomes" id="UP001527882">
    <property type="component" value="Unassembled WGS sequence"/>
</dbReference>
<proteinExistence type="predicted"/>
<dbReference type="Pfam" id="PF00395">
    <property type="entry name" value="SLH"/>
    <property type="match status" value="1"/>
</dbReference>
<dbReference type="EMBL" id="JAQAGZ010000059">
    <property type="protein sequence ID" value="MCZ8517821.1"/>
    <property type="molecule type" value="Genomic_DNA"/>
</dbReference>
<comment type="caution">
    <text evidence="2">The sequence shown here is derived from an EMBL/GenBank/DDBJ whole genome shotgun (WGS) entry which is preliminary data.</text>
</comment>
<organism evidence="2 3">
    <name type="scientific">Paenibacillus gyeongsangnamensis</name>
    <dbReference type="NCBI Taxonomy" id="3388067"/>
    <lineage>
        <taxon>Bacteria</taxon>
        <taxon>Bacillati</taxon>
        <taxon>Bacillota</taxon>
        <taxon>Bacilli</taxon>
        <taxon>Bacillales</taxon>
        <taxon>Paenibacillaceae</taxon>
        <taxon>Paenibacillus</taxon>
    </lineage>
</organism>
<dbReference type="InterPro" id="IPR001119">
    <property type="entry name" value="SLH_dom"/>
</dbReference>
<protein>
    <submittedName>
        <fullName evidence="2">S-layer homology domain-containing protein</fullName>
    </submittedName>
</protein>